<feature type="domain" description="EfeO-type cupredoxin-like" evidence="3">
    <location>
        <begin position="55"/>
        <end position="165"/>
    </location>
</feature>
<evidence type="ECO:0000313" key="5">
    <source>
        <dbReference type="Proteomes" id="UP000215367"/>
    </source>
</evidence>
<evidence type="ECO:0000259" key="3">
    <source>
        <dbReference type="Pfam" id="PF13473"/>
    </source>
</evidence>
<dbReference type="AlphaFoldDB" id="A0A235HD84"/>
<gene>
    <name evidence="4" type="ORF">CHT98_16080</name>
</gene>
<dbReference type="RefSeq" id="WP_094304395.1">
    <property type="nucleotide sequence ID" value="NZ_NOWT01000014.1"/>
</dbReference>
<dbReference type="Gene3D" id="2.60.40.420">
    <property type="entry name" value="Cupredoxins - blue copper proteins"/>
    <property type="match status" value="1"/>
</dbReference>
<proteinExistence type="predicted"/>
<dbReference type="Proteomes" id="UP000215367">
    <property type="component" value="Unassembled WGS sequence"/>
</dbReference>
<dbReference type="GO" id="GO:0046872">
    <property type="term" value="F:metal ion binding"/>
    <property type="evidence" value="ECO:0007669"/>
    <property type="project" value="UniProtKB-KW"/>
</dbReference>
<dbReference type="EMBL" id="NOWT01000014">
    <property type="protein sequence ID" value="OYD83434.1"/>
    <property type="molecule type" value="Genomic_DNA"/>
</dbReference>
<accession>A0A235HD84</accession>
<sequence length="166" mass="17899">MIQRPATLHTPSILAFTPILALLLAGCGAGTDLAQRPLPGYVGDVAARVAAVDWAQARPVTVRLDEFRFQPDRLAFERGTPYRLTLENRGTVAHTFTSDGFFKAIAVRRVTTGQGAVETPALVNLELPAGQTDVVEFIPVQVGIYDLACHEPLHSSFGMTGTITVR</sequence>
<name>A0A235HD84_AZOBR</name>
<dbReference type="InterPro" id="IPR028096">
    <property type="entry name" value="EfeO_Cupredoxin"/>
</dbReference>
<keyword evidence="2" id="KW-0186">Copper</keyword>
<organism evidence="4 5">
    <name type="scientific">Azospirillum brasilense</name>
    <dbReference type="NCBI Taxonomy" id="192"/>
    <lineage>
        <taxon>Bacteria</taxon>
        <taxon>Pseudomonadati</taxon>
        <taxon>Pseudomonadota</taxon>
        <taxon>Alphaproteobacteria</taxon>
        <taxon>Rhodospirillales</taxon>
        <taxon>Azospirillaceae</taxon>
        <taxon>Azospirillum</taxon>
    </lineage>
</organism>
<dbReference type="PANTHER" id="PTHR38439:SF3">
    <property type="entry name" value="COPPER-RESISTANT CUPROPROTEIN COPI"/>
    <property type="match status" value="1"/>
</dbReference>
<dbReference type="InterPro" id="IPR050845">
    <property type="entry name" value="Cu-binding_ET"/>
</dbReference>
<comment type="caution">
    <text evidence="4">The sequence shown here is derived from an EMBL/GenBank/DDBJ whole genome shotgun (WGS) entry which is preliminary data.</text>
</comment>
<dbReference type="Pfam" id="PF13473">
    <property type="entry name" value="Cupredoxin_1"/>
    <property type="match status" value="1"/>
</dbReference>
<dbReference type="PROSITE" id="PS51257">
    <property type="entry name" value="PROKAR_LIPOPROTEIN"/>
    <property type="match status" value="1"/>
</dbReference>
<keyword evidence="1" id="KW-0479">Metal-binding</keyword>
<reference evidence="4 5" key="1">
    <citation type="submission" date="2017-07" db="EMBL/GenBank/DDBJ databases">
        <title>Whole genome sequence of Azospirillum brasilense 2A1, a potential biofertilizer strain.</title>
        <authorList>
            <person name="Fontana C.A."/>
            <person name="Toffoli L.M."/>
            <person name="Salazar S.M."/>
            <person name="Puglisi E."/>
            <person name="Pedraza R."/>
            <person name="Bassi D."/>
            <person name="Cocconcelli P.S."/>
        </authorList>
    </citation>
    <scope>NUCLEOTIDE SEQUENCE [LARGE SCALE GENOMIC DNA]</scope>
    <source>
        <strain evidence="4 5">2A1</strain>
    </source>
</reference>
<dbReference type="SUPFAM" id="SSF49503">
    <property type="entry name" value="Cupredoxins"/>
    <property type="match status" value="1"/>
</dbReference>
<evidence type="ECO:0000256" key="2">
    <source>
        <dbReference type="ARBA" id="ARBA00023008"/>
    </source>
</evidence>
<evidence type="ECO:0000256" key="1">
    <source>
        <dbReference type="ARBA" id="ARBA00022723"/>
    </source>
</evidence>
<evidence type="ECO:0000313" key="4">
    <source>
        <dbReference type="EMBL" id="OYD83434.1"/>
    </source>
</evidence>
<protein>
    <recommendedName>
        <fullName evidence="3">EfeO-type cupredoxin-like domain-containing protein</fullName>
    </recommendedName>
</protein>
<dbReference type="PANTHER" id="PTHR38439">
    <property type="entry name" value="AURACYANIN-B"/>
    <property type="match status" value="1"/>
</dbReference>
<dbReference type="InterPro" id="IPR008972">
    <property type="entry name" value="Cupredoxin"/>
</dbReference>